<protein>
    <submittedName>
        <fullName evidence="2">Uncharacterized protein</fullName>
    </submittedName>
</protein>
<keyword evidence="1" id="KW-1185">Reference proteome</keyword>
<dbReference type="Proteomes" id="UP000095283">
    <property type="component" value="Unplaced"/>
</dbReference>
<evidence type="ECO:0000313" key="1">
    <source>
        <dbReference type="Proteomes" id="UP000095283"/>
    </source>
</evidence>
<evidence type="ECO:0000313" key="2">
    <source>
        <dbReference type="WBParaSite" id="Hba_01410"/>
    </source>
</evidence>
<proteinExistence type="predicted"/>
<sequence>MPRNSLIMHYSLQIFLLNSITLNFNNFVDRLDLFNDYDFIHNIYDIR</sequence>
<dbReference type="WBParaSite" id="Hba_01410">
    <property type="protein sequence ID" value="Hba_01410"/>
    <property type="gene ID" value="Hba_01410"/>
</dbReference>
<name>A0A1I7W9R8_HETBA</name>
<reference evidence="2" key="1">
    <citation type="submission" date="2016-11" db="UniProtKB">
        <authorList>
            <consortium name="WormBaseParasite"/>
        </authorList>
    </citation>
    <scope>IDENTIFICATION</scope>
</reference>
<organism evidence="1 2">
    <name type="scientific">Heterorhabditis bacteriophora</name>
    <name type="common">Entomopathogenic nematode worm</name>
    <dbReference type="NCBI Taxonomy" id="37862"/>
    <lineage>
        <taxon>Eukaryota</taxon>
        <taxon>Metazoa</taxon>
        <taxon>Ecdysozoa</taxon>
        <taxon>Nematoda</taxon>
        <taxon>Chromadorea</taxon>
        <taxon>Rhabditida</taxon>
        <taxon>Rhabditina</taxon>
        <taxon>Rhabditomorpha</taxon>
        <taxon>Strongyloidea</taxon>
        <taxon>Heterorhabditidae</taxon>
        <taxon>Heterorhabditis</taxon>
    </lineage>
</organism>
<dbReference type="AlphaFoldDB" id="A0A1I7W9R8"/>
<accession>A0A1I7W9R8</accession>